<accession>A0ABW1ZQ33</accession>
<name>A0ABW1ZQ33_9DEIO</name>
<evidence type="ECO:0000313" key="2">
    <source>
        <dbReference type="EMBL" id="MFC6663031.1"/>
    </source>
</evidence>
<feature type="compositionally biased region" description="Low complexity" evidence="1">
    <location>
        <begin position="78"/>
        <end position="98"/>
    </location>
</feature>
<dbReference type="RefSeq" id="WP_380058952.1">
    <property type="nucleotide sequence ID" value="NZ_JBHSWB010000002.1"/>
</dbReference>
<proteinExistence type="predicted"/>
<dbReference type="Proteomes" id="UP001596317">
    <property type="component" value="Unassembled WGS sequence"/>
</dbReference>
<evidence type="ECO:0000256" key="1">
    <source>
        <dbReference type="SAM" id="MobiDB-lite"/>
    </source>
</evidence>
<organism evidence="2 3">
    <name type="scientific">Deinococcus multiflagellatus</name>
    <dbReference type="NCBI Taxonomy" id="1656887"/>
    <lineage>
        <taxon>Bacteria</taxon>
        <taxon>Thermotogati</taxon>
        <taxon>Deinococcota</taxon>
        <taxon>Deinococci</taxon>
        <taxon>Deinococcales</taxon>
        <taxon>Deinococcaceae</taxon>
        <taxon>Deinococcus</taxon>
    </lineage>
</organism>
<keyword evidence="3" id="KW-1185">Reference proteome</keyword>
<dbReference type="EMBL" id="JBHSWB010000002">
    <property type="protein sequence ID" value="MFC6663031.1"/>
    <property type="molecule type" value="Genomic_DNA"/>
</dbReference>
<evidence type="ECO:0000313" key="3">
    <source>
        <dbReference type="Proteomes" id="UP001596317"/>
    </source>
</evidence>
<gene>
    <name evidence="2" type="ORF">ACFP90_23585</name>
</gene>
<sequence>MFQISKPADGLYLYPAPITGTETIATWQDGRLTTLVEGGEARAVITALTEAHTAHEIIYLDDVVFTPPSPRWARRRPASFTAQWAAPASATTTPLPAR</sequence>
<protein>
    <submittedName>
        <fullName evidence="2">Uncharacterized protein</fullName>
    </submittedName>
</protein>
<feature type="region of interest" description="Disordered" evidence="1">
    <location>
        <begin position="76"/>
        <end position="98"/>
    </location>
</feature>
<comment type="caution">
    <text evidence="2">The sequence shown here is derived from an EMBL/GenBank/DDBJ whole genome shotgun (WGS) entry which is preliminary data.</text>
</comment>
<reference evidence="3" key="1">
    <citation type="journal article" date="2019" name="Int. J. Syst. Evol. Microbiol.">
        <title>The Global Catalogue of Microorganisms (GCM) 10K type strain sequencing project: providing services to taxonomists for standard genome sequencing and annotation.</title>
        <authorList>
            <consortium name="The Broad Institute Genomics Platform"/>
            <consortium name="The Broad Institute Genome Sequencing Center for Infectious Disease"/>
            <person name="Wu L."/>
            <person name="Ma J."/>
        </authorList>
    </citation>
    <scope>NUCLEOTIDE SEQUENCE [LARGE SCALE GENOMIC DNA]</scope>
    <source>
        <strain evidence="3">CCUG 63830</strain>
    </source>
</reference>